<keyword evidence="2" id="KW-1185">Reference proteome</keyword>
<protein>
    <recommendedName>
        <fullName evidence="3">Apple domain-containing protein</fullName>
    </recommendedName>
</protein>
<evidence type="ECO:0000313" key="2">
    <source>
        <dbReference type="Proteomes" id="UP001148614"/>
    </source>
</evidence>
<dbReference type="AlphaFoldDB" id="A0A9W8TRD6"/>
<comment type="caution">
    <text evidence="1">The sequence shown here is derived from an EMBL/GenBank/DDBJ whole genome shotgun (WGS) entry which is preliminary data.</text>
</comment>
<sequence length="233" mass="26417">MMIAQDTFAYGGAGIIISNSAMERLIQQHTSDVKGYNELTVNQWAGDFIMSKVMSDAGIDLTPVWPTMEGEMPAMMDMKGISTSGRHLWCYNAISYHHMSPEDIYAYYDFERKWNSENANFPRHGDIFRELVYPRIKPLISNWDNLSGDVVSESSTFAQCRDWCEQRNDCMQFSLTGSTCKTSNSVKLGKAHPLTHSSSTTDVRIDSGWIPNRVELWMEELEGSCTGPEWVTP</sequence>
<organism evidence="1 2">
    <name type="scientific">Xylaria arbuscula</name>
    <dbReference type="NCBI Taxonomy" id="114810"/>
    <lineage>
        <taxon>Eukaryota</taxon>
        <taxon>Fungi</taxon>
        <taxon>Dikarya</taxon>
        <taxon>Ascomycota</taxon>
        <taxon>Pezizomycotina</taxon>
        <taxon>Sordariomycetes</taxon>
        <taxon>Xylariomycetidae</taxon>
        <taxon>Xylariales</taxon>
        <taxon>Xylariaceae</taxon>
        <taxon>Xylaria</taxon>
    </lineage>
</organism>
<gene>
    <name evidence="1" type="ORF">NPX13_g1285</name>
</gene>
<evidence type="ECO:0008006" key="3">
    <source>
        <dbReference type="Google" id="ProtNLM"/>
    </source>
</evidence>
<dbReference type="VEuPathDB" id="FungiDB:F4678DRAFT_34593"/>
<dbReference type="Proteomes" id="UP001148614">
    <property type="component" value="Unassembled WGS sequence"/>
</dbReference>
<reference evidence="1" key="1">
    <citation type="submission" date="2022-07" db="EMBL/GenBank/DDBJ databases">
        <title>Genome Sequence of Xylaria arbuscula.</title>
        <authorList>
            <person name="Buettner E."/>
        </authorList>
    </citation>
    <scope>NUCLEOTIDE SEQUENCE</scope>
    <source>
        <strain evidence="1">VT107</strain>
    </source>
</reference>
<name>A0A9W8TRD6_9PEZI</name>
<dbReference type="EMBL" id="JANPWZ010000112">
    <property type="protein sequence ID" value="KAJ3579280.1"/>
    <property type="molecule type" value="Genomic_DNA"/>
</dbReference>
<evidence type="ECO:0000313" key="1">
    <source>
        <dbReference type="EMBL" id="KAJ3579280.1"/>
    </source>
</evidence>
<proteinExistence type="predicted"/>
<accession>A0A9W8TRD6</accession>